<keyword evidence="3" id="KW-1185">Reference proteome</keyword>
<dbReference type="Proteomes" id="UP001500936">
    <property type="component" value="Unassembled WGS sequence"/>
</dbReference>
<proteinExistence type="predicted"/>
<dbReference type="SUPFAM" id="SSF47413">
    <property type="entry name" value="lambda repressor-like DNA-binding domains"/>
    <property type="match status" value="1"/>
</dbReference>
<dbReference type="Gene3D" id="1.10.260.40">
    <property type="entry name" value="lambda repressor-like DNA-binding domains"/>
    <property type="match status" value="1"/>
</dbReference>
<comment type="caution">
    <text evidence="2">The sequence shown here is derived from an EMBL/GenBank/DDBJ whole genome shotgun (WGS) entry which is preliminary data.</text>
</comment>
<dbReference type="EMBL" id="BAABHB010000001">
    <property type="protein sequence ID" value="GAA4395496.1"/>
    <property type="molecule type" value="Genomic_DNA"/>
</dbReference>
<evidence type="ECO:0000313" key="2">
    <source>
        <dbReference type="EMBL" id="GAA4395496.1"/>
    </source>
</evidence>
<evidence type="ECO:0000259" key="1">
    <source>
        <dbReference type="PROSITE" id="PS50943"/>
    </source>
</evidence>
<name>A0ABP8JTD1_9BACT</name>
<dbReference type="InterPro" id="IPR010982">
    <property type="entry name" value="Lambda_DNA-bd_dom_sf"/>
</dbReference>
<dbReference type="CDD" id="cd00093">
    <property type="entry name" value="HTH_XRE"/>
    <property type="match status" value="1"/>
</dbReference>
<dbReference type="PROSITE" id="PS50943">
    <property type="entry name" value="HTH_CROC1"/>
    <property type="match status" value="1"/>
</dbReference>
<reference evidence="3" key="1">
    <citation type="journal article" date="2019" name="Int. J. Syst. Evol. Microbiol.">
        <title>The Global Catalogue of Microorganisms (GCM) 10K type strain sequencing project: providing services to taxonomists for standard genome sequencing and annotation.</title>
        <authorList>
            <consortium name="The Broad Institute Genomics Platform"/>
            <consortium name="The Broad Institute Genome Sequencing Center for Infectious Disease"/>
            <person name="Wu L."/>
            <person name="Ma J."/>
        </authorList>
    </citation>
    <scope>NUCLEOTIDE SEQUENCE [LARGE SCALE GENOMIC DNA]</scope>
    <source>
        <strain evidence="3">JCM 17925</strain>
    </source>
</reference>
<protein>
    <recommendedName>
        <fullName evidence="1">HTH cro/C1-type domain-containing protein</fullName>
    </recommendedName>
</protein>
<organism evidence="2 3">
    <name type="scientific">Nibrella viscosa</name>
    <dbReference type="NCBI Taxonomy" id="1084524"/>
    <lineage>
        <taxon>Bacteria</taxon>
        <taxon>Pseudomonadati</taxon>
        <taxon>Bacteroidota</taxon>
        <taxon>Cytophagia</taxon>
        <taxon>Cytophagales</taxon>
        <taxon>Spirosomataceae</taxon>
        <taxon>Nibrella</taxon>
    </lineage>
</organism>
<feature type="domain" description="HTH cro/C1-type" evidence="1">
    <location>
        <begin position="64"/>
        <end position="119"/>
    </location>
</feature>
<evidence type="ECO:0000313" key="3">
    <source>
        <dbReference type="Proteomes" id="UP001500936"/>
    </source>
</evidence>
<dbReference type="InterPro" id="IPR001387">
    <property type="entry name" value="Cro/C1-type_HTH"/>
</dbReference>
<accession>A0ABP8JTD1</accession>
<sequence length="123" mass="14356">MILNVDTNEEYQLATKAIEELLSKGFDRLSDAETAELQRLSLLVEKYEDVHYPMPVEPETLPDMIRLRMFQEKLKQKEVARLLGITETRLSEVLSGKRKVNMDLAKRLHENLRIRAEFILKTA</sequence>
<dbReference type="SMART" id="SM00530">
    <property type="entry name" value="HTH_XRE"/>
    <property type="match status" value="1"/>
</dbReference>
<dbReference type="Pfam" id="PF01381">
    <property type="entry name" value="HTH_3"/>
    <property type="match status" value="1"/>
</dbReference>
<gene>
    <name evidence="2" type="ORF">GCM10023187_02440</name>
</gene>